<evidence type="ECO:0000313" key="4">
    <source>
        <dbReference type="Proteomes" id="UP000476310"/>
    </source>
</evidence>
<dbReference type="GO" id="GO:0006508">
    <property type="term" value="P:proteolysis"/>
    <property type="evidence" value="ECO:0007669"/>
    <property type="project" value="InterPro"/>
</dbReference>
<feature type="region of interest" description="Disordered" evidence="1">
    <location>
        <begin position="327"/>
        <end position="376"/>
    </location>
</feature>
<dbReference type="InterPro" id="IPR027417">
    <property type="entry name" value="P-loop_NTPase"/>
</dbReference>
<dbReference type="SMART" id="SM00567">
    <property type="entry name" value="EZ_HEAT"/>
    <property type="match status" value="10"/>
</dbReference>
<dbReference type="EMBL" id="JAAIKT010000050">
    <property type="protein sequence ID" value="NEW74945.1"/>
    <property type="molecule type" value="Genomic_DNA"/>
</dbReference>
<name>A0A6G4ANN0_9ACTN</name>
<dbReference type="GO" id="GO:0004197">
    <property type="term" value="F:cysteine-type endopeptidase activity"/>
    <property type="evidence" value="ECO:0007669"/>
    <property type="project" value="InterPro"/>
</dbReference>
<evidence type="ECO:0000259" key="2">
    <source>
        <dbReference type="Pfam" id="PF00656"/>
    </source>
</evidence>
<dbReference type="Proteomes" id="UP000476310">
    <property type="component" value="Unassembled WGS sequence"/>
</dbReference>
<dbReference type="InterPro" id="IPR004155">
    <property type="entry name" value="PBS_lyase_HEAT"/>
</dbReference>
<dbReference type="Gene3D" id="3.40.50.1460">
    <property type="match status" value="1"/>
</dbReference>
<dbReference type="SUPFAM" id="SSF52540">
    <property type="entry name" value="P-loop containing nucleoside triphosphate hydrolases"/>
    <property type="match status" value="1"/>
</dbReference>
<reference evidence="3" key="1">
    <citation type="submission" date="2020-02" db="EMBL/GenBank/DDBJ databases">
        <title>A new Streptomyces sp. for controlling soil-borne diseases.</title>
        <authorList>
            <person name="Li X."/>
            <person name="Tian Y."/>
            <person name="Gao K."/>
        </authorList>
    </citation>
    <scope>NUCLEOTIDE SEQUENCE [LARGE SCALE GENOMIC DNA]</scope>
    <source>
        <strain evidence="3">0250</strain>
    </source>
</reference>
<dbReference type="RefSeq" id="WP_164432924.1">
    <property type="nucleotide sequence ID" value="NZ_JAAIKT010000050.1"/>
</dbReference>
<dbReference type="Gene3D" id="3.40.50.300">
    <property type="entry name" value="P-loop containing nucleotide triphosphate hydrolases"/>
    <property type="match status" value="1"/>
</dbReference>
<accession>A0A6G4ANN0</accession>
<dbReference type="Pfam" id="PF00656">
    <property type="entry name" value="Peptidase_C14"/>
    <property type="match status" value="1"/>
</dbReference>
<dbReference type="InterPro" id="IPR016024">
    <property type="entry name" value="ARM-type_fold"/>
</dbReference>
<evidence type="ECO:0000256" key="1">
    <source>
        <dbReference type="SAM" id="MobiDB-lite"/>
    </source>
</evidence>
<gene>
    <name evidence="3" type="ORF">G4H13_32425</name>
</gene>
<feature type="domain" description="Peptidase C14 caspase" evidence="2">
    <location>
        <begin position="24"/>
        <end position="174"/>
    </location>
</feature>
<protein>
    <recommendedName>
        <fullName evidence="2">Peptidase C14 caspase domain-containing protein</fullName>
    </recommendedName>
</protein>
<dbReference type="SUPFAM" id="SSF48371">
    <property type="entry name" value="ARM repeat"/>
    <property type="match status" value="1"/>
</dbReference>
<sequence>MRTPVRTPVRRAEAVRLPDPATSRAVLIGVHAFEHLEDLPAVENNINRLYDALTDPELWGLPKEHCRKILQPRFGQEVIGALAQAADEAKDTLFVYYAGHGLLDKQVTNASDRLCLALPDADHDAQLYWALRYKDVREKVQQPRRARRKVVVLDCCFSGQAAIAMGPSDLHDEAEIEGAYVLTSSGANAPSYARPGAELTDFTGELLALIEGGVAGGPELLTVDDLYQGVRRAAAHKGLAKPHKLATDQADRVTLVRNRRWAPELPPASPAAVESAAPVGRLSRYDLDRLIEAQKKEAASFPYKDLLDGPRRPRFTEVYVRQQMTAQGLDAEHHGDGMPEPSRPGEWSRSREREERRAEAGAPALEGKQDRRVSQSLRSVLESPEHLLITGGPGMGKSSLISQLPRDLPKDAVPIRVTARRLAPHALSHRPWQEAIAASVEKGMLPAGLDRLPDRPTPDGRWVILIDALDEVSDIGARDRLVDWVDGILGPPRDLPFRLILTSRPPTPADRDKLIRAGMAHYTLEPFTADGLERFAAGWFHDAPVRGQAERFLAQLREGHLLDVAKVPLLATIAAIVFENSPDKPLPKQRFDLYEEFLTHLAEGRGRRVKEGLLTRLEDLPNSERLVDEIRQRRSELGRRLAVAASQGETDLLGQAETWTRQLAKELDVAIPVTPRWRKTLFALAEYTGLVTRDGDNVRFWHLSFAEHLAAEVHEADLPGAFDPEAEVWAGWLDRIFDGTGQEEVARLVLVRHTHNHPDSALLPWLQQRTDRHQALVGELLLRGAQAAGPVLKTFCTMLRRVLILSADERDDVLTTAALLGDPEVSATLVQVMEDDAVATTGRVVAAQLLSERSEATARTAVDHLWTVIDNPHIPDTDRVRAASAVARSQHPSRDRAAEALLATARDDRIDFSQRRTAAEALANLGGDRLAQAQGCLIDLMQNPGASAQHLVPLAETLAKLSSVASADALSALETLAEDPATTVSNRIDLLRVIPLLDPGRGPRSLDVLEDLMTSGKVSAGSRAKAAQTLAAIAPGQSDLAVDVLWNLVRNTRLDIYDRMDAAERLADLDATHRVEVAEELFRLAQSPHCPTNSRIDPAVKSASLAPRTRDRCLALLASIAADSAHDWDERLRAVSNLSEMDPQNLERVVPVLEDALSAPGVRPRERAKAADYLGRLSDAHRTRVVGILLERMSSAESGRKESWELAETLALLAPEHTEEAEAALTRALESPFLGASEREEAARSLVRVAPHTQPRVVETLLSQAAAEPDAFYVWWMATSAVEIDPGQREAAARILRSRLTGLATRSDGNRWAARGLTELGGAQERAELIRLFQARVTEAATTEVRLAAADDLATIDPRALEAVVDALVAIATDDSCPAPYRVQAAARIGGIGRAHHEAARRFLESIVADELCDAKDREKAQHELQNLHNVPPPLAPA</sequence>
<comment type="caution">
    <text evidence="3">The sequence shown here is derived from an EMBL/GenBank/DDBJ whole genome shotgun (WGS) entry which is preliminary data.</text>
</comment>
<feature type="compositionally biased region" description="Basic and acidic residues" evidence="1">
    <location>
        <begin position="346"/>
        <end position="359"/>
    </location>
</feature>
<organism evidence="3 4">
    <name type="scientific">Streptomyces rhizosphaericus</name>
    <dbReference type="NCBI Taxonomy" id="114699"/>
    <lineage>
        <taxon>Bacteria</taxon>
        <taxon>Bacillati</taxon>
        <taxon>Actinomycetota</taxon>
        <taxon>Actinomycetes</taxon>
        <taxon>Kitasatosporales</taxon>
        <taxon>Streptomycetaceae</taxon>
        <taxon>Streptomyces</taxon>
        <taxon>Streptomyces violaceusniger group</taxon>
    </lineage>
</organism>
<dbReference type="NCBIfam" id="NF047832">
    <property type="entry name" value="caspase_w_EACC1"/>
    <property type="match status" value="1"/>
</dbReference>
<keyword evidence="4" id="KW-1185">Reference proteome</keyword>
<evidence type="ECO:0000313" key="3">
    <source>
        <dbReference type="EMBL" id="NEW74945.1"/>
    </source>
</evidence>
<proteinExistence type="predicted"/>
<dbReference type="InterPro" id="IPR011600">
    <property type="entry name" value="Pept_C14_caspase"/>
</dbReference>